<evidence type="ECO:0000313" key="2">
    <source>
        <dbReference type="Proteomes" id="UP000006882"/>
    </source>
</evidence>
<evidence type="ECO:0000313" key="1">
    <source>
        <dbReference type="EMBL" id="ONI03088.1"/>
    </source>
</evidence>
<reference evidence="1 2" key="1">
    <citation type="journal article" date="2013" name="Nat. Genet.">
        <title>The high-quality draft genome of peach (Prunus persica) identifies unique patterns of genetic diversity, domestication and genome evolution.</title>
        <authorList>
            <consortium name="International Peach Genome Initiative"/>
            <person name="Verde I."/>
            <person name="Abbott A.G."/>
            <person name="Scalabrin S."/>
            <person name="Jung S."/>
            <person name="Shu S."/>
            <person name="Marroni F."/>
            <person name="Zhebentyayeva T."/>
            <person name="Dettori M.T."/>
            <person name="Grimwood J."/>
            <person name="Cattonaro F."/>
            <person name="Zuccolo A."/>
            <person name="Rossini L."/>
            <person name="Jenkins J."/>
            <person name="Vendramin E."/>
            <person name="Meisel L.A."/>
            <person name="Decroocq V."/>
            <person name="Sosinski B."/>
            <person name="Prochnik S."/>
            <person name="Mitros T."/>
            <person name="Policriti A."/>
            <person name="Cipriani G."/>
            <person name="Dondini L."/>
            <person name="Ficklin S."/>
            <person name="Goodstein D.M."/>
            <person name="Xuan P."/>
            <person name="Del Fabbro C."/>
            <person name="Aramini V."/>
            <person name="Copetti D."/>
            <person name="Gonzalez S."/>
            <person name="Horner D.S."/>
            <person name="Falchi R."/>
            <person name="Lucas S."/>
            <person name="Mica E."/>
            <person name="Maldonado J."/>
            <person name="Lazzari B."/>
            <person name="Bielenberg D."/>
            <person name="Pirona R."/>
            <person name="Miculan M."/>
            <person name="Barakat A."/>
            <person name="Testolin R."/>
            <person name="Stella A."/>
            <person name="Tartarini S."/>
            <person name="Tonutti P."/>
            <person name="Arus P."/>
            <person name="Orellana A."/>
            <person name="Wells C."/>
            <person name="Main D."/>
            <person name="Vizzotto G."/>
            <person name="Silva H."/>
            <person name="Salamini F."/>
            <person name="Schmutz J."/>
            <person name="Morgante M."/>
            <person name="Rokhsar D.S."/>
        </authorList>
    </citation>
    <scope>NUCLEOTIDE SEQUENCE [LARGE SCALE GENOMIC DNA]</scope>
    <source>
        <strain evidence="2">cv. Nemared</strain>
    </source>
</reference>
<proteinExistence type="predicted"/>
<dbReference type="Gramene" id="ONI03088">
    <property type="protein sequence ID" value="ONI03088"/>
    <property type="gene ID" value="PRUPE_6G237700"/>
</dbReference>
<protein>
    <submittedName>
        <fullName evidence="1">Uncharacterized protein</fullName>
    </submittedName>
</protein>
<dbReference type="EMBL" id="CM007656">
    <property type="protein sequence ID" value="ONI03088.1"/>
    <property type="molecule type" value="Genomic_DNA"/>
</dbReference>
<dbReference type="AlphaFoldDB" id="A0A251NUW5"/>
<dbReference type="Proteomes" id="UP000006882">
    <property type="component" value="Chromosome G6"/>
</dbReference>
<keyword evidence="2" id="KW-1185">Reference proteome</keyword>
<sequence length="105" mass="11714">MCLLPQSSAPISYNLAVQQVGSTIVICLRAQRVPQPWPSKSENSYLNEATVIVISPTPTSCLSALLSFGCTGREEEEEEEEKGKRKLHYVKSRIYPSDSPHMQFT</sequence>
<organism evidence="1 2">
    <name type="scientific">Prunus persica</name>
    <name type="common">Peach</name>
    <name type="synonym">Amygdalus persica</name>
    <dbReference type="NCBI Taxonomy" id="3760"/>
    <lineage>
        <taxon>Eukaryota</taxon>
        <taxon>Viridiplantae</taxon>
        <taxon>Streptophyta</taxon>
        <taxon>Embryophyta</taxon>
        <taxon>Tracheophyta</taxon>
        <taxon>Spermatophyta</taxon>
        <taxon>Magnoliopsida</taxon>
        <taxon>eudicotyledons</taxon>
        <taxon>Gunneridae</taxon>
        <taxon>Pentapetalae</taxon>
        <taxon>rosids</taxon>
        <taxon>fabids</taxon>
        <taxon>Rosales</taxon>
        <taxon>Rosaceae</taxon>
        <taxon>Amygdaloideae</taxon>
        <taxon>Amygdaleae</taxon>
        <taxon>Prunus</taxon>
    </lineage>
</organism>
<gene>
    <name evidence="1" type="ORF">PRUPE_6G237700</name>
</gene>
<accession>A0A251NUW5</accession>
<name>A0A251NUW5_PRUPE</name>